<accession>A0ABV4WHC3</accession>
<evidence type="ECO:0000313" key="3">
    <source>
        <dbReference type="Proteomes" id="UP001576780"/>
    </source>
</evidence>
<comment type="caution">
    <text evidence="2">The sequence shown here is derived from an EMBL/GenBank/DDBJ whole genome shotgun (WGS) entry which is preliminary data.</text>
</comment>
<name>A0ABV4WHC3_9CYAN</name>
<dbReference type="EMBL" id="JBHFNT010000068">
    <property type="protein sequence ID" value="MFB2834472.1"/>
    <property type="molecule type" value="Genomic_DNA"/>
</dbReference>
<gene>
    <name evidence="2" type="ORF">ACE1CA_08055</name>
</gene>
<sequence>MTYLDEDFRVGRGGDGSLFVLTKVDRFNF</sequence>
<dbReference type="Proteomes" id="UP001576780">
    <property type="component" value="Unassembled WGS sequence"/>
</dbReference>
<evidence type="ECO:0000259" key="1">
    <source>
        <dbReference type="Pfam" id="PF04755"/>
    </source>
</evidence>
<reference evidence="2 3" key="1">
    <citation type="submission" date="2024-09" db="EMBL/GenBank/DDBJ databases">
        <title>Floridaenema gen nov. (Aerosakkonemataceae, Aerosakkonematales ord. nov., Cyanobacteria) from benthic tropical and subtropical fresh waters, with the description of four new species.</title>
        <authorList>
            <person name="Moretto J.A."/>
            <person name="Berthold D.E."/>
            <person name="Lefler F.W."/>
            <person name="Huang I.-S."/>
            <person name="Laughinghouse H. IV."/>
        </authorList>
    </citation>
    <scope>NUCLEOTIDE SEQUENCE [LARGE SCALE GENOMIC DNA]</scope>
    <source>
        <strain evidence="2 3">BLCC-F167</strain>
    </source>
</reference>
<feature type="domain" description="Plastid lipid-associated protein/fibrillin conserved" evidence="1">
    <location>
        <begin position="1"/>
        <end position="21"/>
    </location>
</feature>
<keyword evidence="3" id="KW-1185">Reference proteome</keyword>
<protein>
    <submittedName>
        <fullName evidence="2">PAP/fibrillin family protein</fullName>
    </submittedName>
</protein>
<organism evidence="2 3">
    <name type="scientific">Floridaenema evergladense BLCC-F167</name>
    <dbReference type="NCBI Taxonomy" id="3153639"/>
    <lineage>
        <taxon>Bacteria</taxon>
        <taxon>Bacillati</taxon>
        <taxon>Cyanobacteriota</taxon>
        <taxon>Cyanophyceae</taxon>
        <taxon>Oscillatoriophycideae</taxon>
        <taxon>Aerosakkonematales</taxon>
        <taxon>Aerosakkonemataceae</taxon>
        <taxon>Floridanema</taxon>
        <taxon>Floridanema evergladense</taxon>
    </lineage>
</organism>
<dbReference type="RefSeq" id="WP_413276916.1">
    <property type="nucleotide sequence ID" value="NZ_JBHFNT010000068.1"/>
</dbReference>
<proteinExistence type="predicted"/>
<dbReference type="InterPro" id="IPR006843">
    <property type="entry name" value="PAP/fibrillin_dom"/>
</dbReference>
<evidence type="ECO:0000313" key="2">
    <source>
        <dbReference type="EMBL" id="MFB2834472.1"/>
    </source>
</evidence>
<dbReference type="Pfam" id="PF04755">
    <property type="entry name" value="PAP_fibrillin"/>
    <property type="match status" value="1"/>
</dbReference>